<gene>
    <name evidence="3" type="ORF">F5891DRAFT_977656</name>
</gene>
<evidence type="ECO:0000313" key="4">
    <source>
        <dbReference type="Proteomes" id="UP001195769"/>
    </source>
</evidence>
<name>A0AAD4HQ91_9AGAM</name>
<proteinExistence type="predicted"/>
<dbReference type="RefSeq" id="XP_041229114.1">
    <property type="nucleotide sequence ID" value="XM_041376725.1"/>
</dbReference>
<dbReference type="Pfam" id="PF20149">
    <property type="entry name" value="DUF6532"/>
    <property type="match status" value="1"/>
</dbReference>
<comment type="caution">
    <text evidence="3">The sequence shown here is derived from an EMBL/GenBank/DDBJ whole genome shotgun (WGS) entry which is preliminary data.</text>
</comment>
<feature type="compositionally biased region" description="Acidic residues" evidence="1">
    <location>
        <begin position="13"/>
        <end position="22"/>
    </location>
</feature>
<feature type="compositionally biased region" description="Polar residues" evidence="1">
    <location>
        <begin position="1"/>
        <end position="10"/>
    </location>
</feature>
<dbReference type="Proteomes" id="UP001195769">
    <property type="component" value="Unassembled WGS sequence"/>
</dbReference>
<sequence>MPQSTQSAVVSDNELEWEEDVDVPEEFDDQIIRDRARAATVKDAHKGKKRTFFDFLDEEQEGDVPGRRSESLDKEEAEVEDDPDADYESSEVEDVVNIDDDVEMINRQLPEVNTKVNKAAKTQLTTSMSVDITELDEKPIKTESAHHTSTSATTRGKSINPKKVKPRNAHLPSDAQNSLKWCSKFLPAVMYWVGNSNYPWTIPDEKLSDVCHDIFHEVFNGAPGEFKVDSYSSGFHMVCQRISEWRGFFGSTAVNVLMTFFTLNDNLKTPDAQKEYAGDQLVDSRFVYEDPDNEDLPGAFLSEFILHVFAAHLNAIYGYEKIDSIEHGLPGHQTLLALATAAAEHALILARDNLILLDNASDNGKKNYKIALTLNQTTNKMSNTGTAFSSGNWETDTIAYMEFIDGLSSVRISEIVA</sequence>
<reference evidence="3" key="1">
    <citation type="journal article" date="2020" name="New Phytol.">
        <title>Comparative genomics reveals dynamic genome evolution in host specialist ectomycorrhizal fungi.</title>
        <authorList>
            <person name="Lofgren L.A."/>
            <person name="Nguyen N.H."/>
            <person name="Vilgalys R."/>
            <person name="Ruytinx J."/>
            <person name="Liao H.L."/>
            <person name="Branco S."/>
            <person name="Kuo A."/>
            <person name="LaButti K."/>
            <person name="Lipzen A."/>
            <person name="Andreopoulos W."/>
            <person name="Pangilinan J."/>
            <person name="Riley R."/>
            <person name="Hundley H."/>
            <person name="Na H."/>
            <person name="Barry K."/>
            <person name="Grigoriev I.V."/>
            <person name="Stajich J.E."/>
            <person name="Kennedy P.G."/>
        </authorList>
    </citation>
    <scope>NUCLEOTIDE SEQUENCE</scope>
    <source>
        <strain evidence="3">FC203</strain>
    </source>
</reference>
<organism evidence="3 4">
    <name type="scientific">Suillus fuscotomentosus</name>
    <dbReference type="NCBI Taxonomy" id="1912939"/>
    <lineage>
        <taxon>Eukaryota</taxon>
        <taxon>Fungi</taxon>
        <taxon>Dikarya</taxon>
        <taxon>Basidiomycota</taxon>
        <taxon>Agaricomycotina</taxon>
        <taxon>Agaricomycetes</taxon>
        <taxon>Agaricomycetidae</taxon>
        <taxon>Boletales</taxon>
        <taxon>Suillineae</taxon>
        <taxon>Suillaceae</taxon>
        <taxon>Suillus</taxon>
    </lineage>
</organism>
<evidence type="ECO:0000313" key="3">
    <source>
        <dbReference type="EMBL" id="KAG1903539.1"/>
    </source>
</evidence>
<feature type="region of interest" description="Disordered" evidence="1">
    <location>
        <begin position="53"/>
        <end position="91"/>
    </location>
</feature>
<dbReference type="GeneID" id="64671023"/>
<evidence type="ECO:0000259" key="2">
    <source>
        <dbReference type="Pfam" id="PF20149"/>
    </source>
</evidence>
<dbReference type="AlphaFoldDB" id="A0AAD4HQ91"/>
<feature type="compositionally biased region" description="Acidic residues" evidence="1">
    <location>
        <begin position="75"/>
        <end position="91"/>
    </location>
</feature>
<feature type="region of interest" description="Disordered" evidence="1">
    <location>
        <begin position="1"/>
        <end position="22"/>
    </location>
</feature>
<feature type="region of interest" description="Disordered" evidence="1">
    <location>
        <begin position="140"/>
        <end position="174"/>
    </location>
</feature>
<evidence type="ECO:0000256" key="1">
    <source>
        <dbReference type="SAM" id="MobiDB-lite"/>
    </source>
</evidence>
<feature type="domain" description="DUF6532" evidence="2">
    <location>
        <begin position="236"/>
        <end position="347"/>
    </location>
</feature>
<feature type="compositionally biased region" description="Basic and acidic residues" evidence="1">
    <location>
        <begin position="64"/>
        <end position="74"/>
    </location>
</feature>
<dbReference type="EMBL" id="JABBWK010000012">
    <property type="protein sequence ID" value="KAG1903539.1"/>
    <property type="molecule type" value="Genomic_DNA"/>
</dbReference>
<accession>A0AAD4HQ91</accession>
<keyword evidence="4" id="KW-1185">Reference proteome</keyword>
<dbReference type="InterPro" id="IPR045341">
    <property type="entry name" value="DUF6532"/>
</dbReference>
<protein>
    <recommendedName>
        <fullName evidence="2">DUF6532 domain-containing protein</fullName>
    </recommendedName>
</protein>